<accession>A0A2A9DM56</accession>
<dbReference type="GO" id="GO:0005829">
    <property type="term" value="C:cytosol"/>
    <property type="evidence" value="ECO:0007669"/>
    <property type="project" value="TreeGrafter"/>
</dbReference>
<dbReference type="GO" id="GO:0051782">
    <property type="term" value="P:negative regulation of cell division"/>
    <property type="evidence" value="ECO:0007669"/>
    <property type="project" value="TreeGrafter"/>
</dbReference>
<protein>
    <submittedName>
        <fullName evidence="1">Secretion/DNA translocation related CpaE-like protein</fullName>
    </submittedName>
</protein>
<dbReference type="AlphaFoldDB" id="A0A2A9DM56"/>
<dbReference type="PANTHER" id="PTHR43384:SF11">
    <property type="entry name" value="SEPTUM SITE DETERMINING PROTEIN"/>
    <property type="match status" value="1"/>
</dbReference>
<proteinExistence type="predicted"/>
<organism evidence="1 2">
    <name type="scientific">Corynebacterium renale</name>
    <dbReference type="NCBI Taxonomy" id="1724"/>
    <lineage>
        <taxon>Bacteria</taxon>
        <taxon>Bacillati</taxon>
        <taxon>Actinomycetota</taxon>
        <taxon>Actinomycetes</taxon>
        <taxon>Mycobacteriales</taxon>
        <taxon>Corynebacteriaceae</taxon>
        <taxon>Corynebacterium</taxon>
    </lineage>
</organism>
<dbReference type="EMBL" id="PDJF01000001">
    <property type="protein sequence ID" value="PFG27446.1"/>
    <property type="molecule type" value="Genomic_DNA"/>
</dbReference>
<evidence type="ECO:0000313" key="1">
    <source>
        <dbReference type="EMBL" id="PFG27446.1"/>
    </source>
</evidence>
<dbReference type="SUPFAM" id="SSF52540">
    <property type="entry name" value="P-loop containing nucleoside triphosphate hydrolases"/>
    <property type="match status" value="1"/>
</dbReference>
<dbReference type="Gene3D" id="3.40.50.300">
    <property type="entry name" value="P-loop containing nucleotide triphosphate hydrolases"/>
    <property type="match status" value="1"/>
</dbReference>
<dbReference type="GO" id="GO:0009898">
    <property type="term" value="C:cytoplasmic side of plasma membrane"/>
    <property type="evidence" value="ECO:0007669"/>
    <property type="project" value="TreeGrafter"/>
</dbReference>
<keyword evidence="2" id="KW-1185">Reference proteome</keyword>
<evidence type="ECO:0000313" key="2">
    <source>
        <dbReference type="Proteomes" id="UP000221653"/>
    </source>
</evidence>
<gene>
    <name evidence="1" type="ORF">ATK06_0505</name>
</gene>
<dbReference type="Proteomes" id="UP000221653">
    <property type="component" value="Unassembled WGS sequence"/>
</dbReference>
<dbReference type="InterPro" id="IPR027417">
    <property type="entry name" value="P-loop_NTPase"/>
</dbReference>
<dbReference type="GO" id="GO:0005524">
    <property type="term" value="F:ATP binding"/>
    <property type="evidence" value="ECO:0007669"/>
    <property type="project" value="TreeGrafter"/>
</dbReference>
<dbReference type="GO" id="GO:0016887">
    <property type="term" value="F:ATP hydrolysis activity"/>
    <property type="evidence" value="ECO:0007669"/>
    <property type="project" value="TreeGrafter"/>
</dbReference>
<reference evidence="1 2" key="1">
    <citation type="submission" date="2017-10" db="EMBL/GenBank/DDBJ databases">
        <title>Sequencing the genomes of 1000 actinobacteria strains.</title>
        <authorList>
            <person name="Klenk H.-P."/>
        </authorList>
    </citation>
    <scope>NUCLEOTIDE SEQUENCE [LARGE SCALE GENOMIC DNA]</scope>
    <source>
        <strain evidence="1 2">DSM 20688</strain>
    </source>
</reference>
<comment type="caution">
    <text evidence="1">The sequence shown here is derived from an EMBL/GenBank/DDBJ whole genome shotgun (WGS) entry which is preliminary data.</text>
</comment>
<sequence length="348" mass="34797">MKSIVLAIADPTCHAEATYIAAATGRPIIDVLAGEGSLESWYHRAYAIFADREGAAECGLDTSPPRDRIFAVAPDPGPPPDIPGATAGFCLPAQALELLRALVVAPTRAADRRAPVIAIYGATGGVGASTLAAAVALSVPGAVLIDATVTSGGLDLLIGAEDSTGARWADVGGTEGHVDAHAVLGALPHAPGGTPVLTVARTATATPGLASVAGDGGKRAEHLIGAVRSAVPAVVVDAGDTDALGAIIASADYHVILHAAEIRSTAQATNLAARLRAAGAQPVSILRHRQWSALSAADATAVTGMDVIAEIPHIRGLAKATELGALSKVPGKLKPVVGAIVQAAEVRP</sequence>
<name>A0A2A9DM56_9CORY</name>
<dbReference type="InterPro" id="IPR050625">
    <property type="entry name" value="ParA/MinD_ATPase"/>
</dbReference>
<dbReference type="STRING" id="1724.GCA_001044175_00709"/>
<dbReference type="PANTHER" id="PTHR43384">
    <property type="entry name" value="SEPTUM SITE-DETERMINING PROTEIN MIND HOMOLOG, CHLOROPLASTIC-RELATED"/>
    <property type="match status" value="1"/>
</dbReference>